<dbReference type="Proteomes" id="UP000274922">
    <property type="component" value="Unassembled WGS sequence"/>
</dbReference>
<feature type="coiled-coil region" evidence="5">
    <location>
        <begin position="145"/>
        <end position="184"/>
    </location>
</feature>
<dbReference type="InterPro" id="IPR000196">
    <property type="entry name" value="Ribosomal_eL19_dom"/>
</dbReference>
<sequence length="193" mass="22301">MCVSSNLTFQKRIAASVLGCGKRKVWLDPNEMPQVATAKSRADVRKFIKTGLITKKPEVGTSRERFRAKLLAKRAGRHRGFGKRKGTAEARMPSSLLWMRRQRALRTLLRKYRAADKIDKHMHHELYLKAKGNMFKNKRVLMEYIQKAKAEKARSKHLAEQAQAHRLKNKVARERRAVRVAEKREQVIASMDA</sequence>
<dbReference type="OrthoDB" id="5407653at2759"/>
<keyword evidence="2 4" id="KW-0689">Ribosomal protein</keyword>
<dbReference type="AlphaFoldDB" id="A0A4P9X810"/>
<dbReference type="Pfam" id="PF25476">
    <property type="entry name" value="Ribosomal_L19e_C"/>
    <property type="match status" value="1"/>
</dbReference>
<gene>
    <name evidence="7" type="ORF">CXG81DRAFT_18836</name>
</gene>
<dbReference type="Pfam" id="PF01280">
    <property type="entry name" value="Ribosomal_L19e"/>
    <property type="match status" value="1"/>
</dbReference>
<dbReference type="InterPro" id="IPR033935">
    <property type="entry name" value="Ribosomal_eL19_euk"/>
</dbReference>
<dbReference type="HAMAP" id="MF_01475">
    <property type="entry name" value="Ribosomal_eL19"/>
    <property type="match status" value="1"/>
</dbReference>
<dbReference type="CDD" id="cd01417">
    <property type="entry name" value="Ribosomal_L19e_E"/>
    <property type="match status" value="1"/>
</dbReference>
<keyword evidence="8" id="KW-1185">Reference proteome</keyword>
<evidence type="ECO:0000256" key="3">
    <source>
        <dbReference type="ARBA" id="ARBA00023274"/>
    </source>
</evidence>
<dbReference type="PROSITE" id="PS00526">
    <property type="entry name" value="RIBOSOMAL_L19E"/>
    <property type="match status" value="1"/>
</dbReference>
<dbReference type="SMART" id="SM01416">
    <property type="entry name" value="Ribosomal_L19e"/>
    <property type="match status" value="1"/>
</dbReference>
<dbReference type="GO" id="GO:0003723">
    <property type="term" value="F:RNA binding"/>
    <property type="evidence" value="ECO:0007669"/>
    <property type="project" value="InterPro"/>
</dbReference>
<feature type="domain" description="Large ribosomal subunit protein eL19" evidence="6">
    <location>
        <begin position="6"/>
        <end position="149"/>
    </location>
</feature>
<reference evidence="8" key="1">
    <citation type="journal article" date="2018" name="Nat. Microbiol.">
        <title>Leveraging single-cell genomics to expand the fungal tree of life.</title>
        <authorList>
            <person name="Ahrendt S.R."/>
            <person name="Quandt C.A."/>
            <person name="Ciobanu D."/>
            <person name="Clum A."/>
            <person name="Salamov A."/>
            <person name="Andreopoulos B."/>
            <person name="Cheng J.F."/>
            <person name="Woyke T."/>
            <person name="Pelin A."/>
            <person name="Henrissat B."/>
            <person name="Reynolds N.K."/>
            <person name="Benny G.L."/>
            <person name="Smith M.E."/>
            <person name="James T.Y."/>
            <person name="Grigoriev I.V."/>
        </authorList>
    </citation>
    <scope>NUCLEOTIDE SEQUENCE [LARGE SCALE GENOMIC DNA]</scope>
    <source>
        <strain evidence="8">ATCC 52028</strain>
    </source>
</reference>
<comment type="similarity">
    <text evidence="1 4">Belongs to the eukaryotic ribosomal protein eL19 family.</text>
</comment>
<evidence type="ECO:0000259" key="6">
    <source>
        <dbReference type="SMART" id="SM01416"/>
    </source>
</evidence>
<dbReference type="EMBL" id="ML014175">
    <property type="protein sequence ID" value="RKP01362.1"/>
    <property type="molecule type" value="Genomic_DNA"/>
</dbReference>
<keyword evidence="3 4" id="KW-0687">Ribonucleoprotein</keyword>
<dbReference type="PANTHER" id="PTHR10722">
    <property type="entry name" value="60S RIBOSOMAL PROTEIN L19"/>
    <property type="match status" value="1"/>
</dbReference>
<dbReference type="STRING" id="1555241.A0A4P9X810"/>
<dbReference type="InterPro" id="IPR015972">
    <property type="entry name" value="Ribosomal_eL19_dom1"/>
</dbReference>
<keyword evidence="5" id="KW-0175">Coiled coil</keyword>
<dbReference type="InterPro" id="IPR039547">
    <property type="entry name" value="Ribosomal_eL19"/>
</dbReference>
<dbReference type="InterPro" id="IPR023638">
    <property type="entry name" value="Ribosomal_eL19_CS"/>
</dbReference>
<organism evidence="7 8">
    <name type="scientific">Caulochytrium protostelioides</name>
    <dbReference type="NCBI Taxonomy" id="1555241"/>
    <lineage>
        <taxon>Eukaryota</taxon>
        <taxon>Fungi</taxon>
        <taxon>Fungi incertae sedis</taxon>
        <taxon>Chytridiomycota</taxon>
        <taxon>Chytridiomycota incertae sedis</taxon>
        <taxon>Chytridiomycetes</taxon>
        <taxon>Caulochytriales</taxon>
        <taxon>Caulochytriaceae</taxon>
        <taxon>Caulochytrium</taxon>
    </lineage>
</organism>
<evidence type="ECO:0000256" key="1">
    <source>
        <dbReference type="ARBA" id="ARBA00011082"/>
    </source>
</evidence>
<dbReference type="SUPFAM" id="SSF48140">
    <property type="entry name" value="Ribosomal protein L19 (L19e)"/>
    <property type="match status" value="1"/>
</dbReference>
<protein>
    <recommendedName>
        <fullName evidence="4">Ribosomal protein L19</fullName>
    </recommendedName>
</protein>
<dbReference type="InterPro" id="IPR035970">
    <property type="entry name" value="60S_ribosomal_eL19_sf"/>
</dbReference>
<evidence type="ECO:0000256" key="5">
    <source>
        <dbReference type="SAM" id="Coils"/>
    </source>
</evidence>
<dbReference type="NCBIfam" id="NF006343">
    <property type="entry name" value="PRK08570.1"/>
    <property type="match status" value="1"/>
</dbReference>
<dbReference type="GO" id="GO:0003735">
    <property type="term" value="F:structural constituent of ribosome"/>
    <property type="evidence" value="ECO:0007669"/>
    <property type="project" value="InterPro"/>
</dbReference>
<evidence type="ECO:0000313" key="7">
    <source>
        <dbReference type="EMBL" id="RKP01362.1"/>
    </source>
</evidence>
<dbReference type="FunFam" id="1.10.1650.10:FF:000001">
    <property type="entry name" value="Ribosomal protein L19"/>
    <property type="match status" value="1"/>
</dbReference>
<evidence type="ECO:0000313" key="8">
    <source>
        <dbReference type="Proteomes" id="UP000274922"/>
    </source>
</evidence>
<dbReference type="Gene3D" id="1.10.1200.240">
    <property type="match status" value="1"/>
</dbReference>
<evidence type="ECO:0000256" key="2">
    <source>
        <dbReference type="ARBA" id="ARBA00022980"/>
    </source>
</evidence>
<dbReference type="InterPro" id="IPR057259">
    <property type="entry name" value="Ribosomal_L19e"/>
</dbReference>
<name>A0A4P9X810_9FUNG</name>
<dbReference type="Gene3D" id="1.10.1650.10">
    <property type="match status" value="1"/>
</dbReference>
<dbReference type="GO" id="GO:0006412">
    <property type="term" value="P:translation"/>
    <property type="evidence" value="ECO:0007669"/>
    <property type="project" value="InterPro"/>
</dbReference>
<evidence type="ECO:0000256" key="4">
    <source>
        <dbReference type="RuleBase" id="RU000574"/>
    </source>
</evidence>
<dbReference type="GO" id="GO:0022625">
    <property type="term" value="C:cytosolic large ribosomal subunit"/>
    <property type="evidence" value="ECO:0007669"/>
    <property type="project" value="InterPro"/>
</dbReference>
<accession>A0A4P9X810</accession>
<dbReference type="FunFam" id="1.10.1200.240:FF:000001">
    <property type="entry name" value="Ribosomal protein L19"/>
    <property type="match status" value="1"/>
</dbReference>
<dbReference type="InterPro" id="IPR057260">
    <property type="entry name" value="Ribosomal_L19e_C"/>
</dbReference>
<proteinExistence type="inferred from homology"/>